<dbReference type="AlphaFoldDB" id="E8URV6"/>
<proteinExistence type="predicted"/>
<evidence type="ECO:0000313" key="2">
    <source>
        <dbReference type="Proteomes" id="UP000002062"/>
    </source>
</evidence>
<sequence>MKVLSPAKLEQNGLKVIPPLCGPCSHLGGCRSIEIY</sequence>
<name>E8URV6_THEBF</name>
<dbReference type="EMBL" id="CP002466">
    <property type="protein sequence ID" value="ADV79553.1"/>
    <property type="molecule type" value="Genomic_DNA"/>
</dbReference>
<dbReference type="HOGENOM" id="CLU_3359011_0_0_9"/>
<keyword evidence="2" id="KW-1185">Reference proteome</keyword>
<dbReference type="KEGG" id="tbo:Thebr_0976"/>
<accession>E8URV6</accession>
<protein>
    <submittedName>
        <fullName evidence="1">Uncharacterized protein</fullName>
    </submittedName>
</protein>
<evidence type="ECO:0000313" key="1">
    <source>
        <dbReference type="EMBL" id="ADV79553.1"/>
    </source>
</evidence>
<dbReference type="Proteomes" id="UP000002062">
    <property type="component" value="Chromosome"/>
</dbReference>
<organism evidence="1 2">
    <name type="scientific">Thermoanaerobacter brockii subsp. finnii (strain ATCC 43586 / DSM 3389 / AKO-1)</name>
    <name type="common">Thermoanaerobacter finnii</name>
    <dbReference type="NCBI Taxonomy" id="509193"/>
    <lineage>
        <taxon>Bacteria</taxon>
        <taxon>Bacillati</taxon>
        <taxon>Bacillota</taxon>
        <taxon>Clostridia</taxon>
        <taxon>Thermoanaerobacterales</taxon>
        <taxon>Thermoanaerobacteraceae</taxon>
        <taxon>Thermoanaerobacter</taxon>
    </lineage>
</organism>
<gene>
    <name evidence="1" type="ordered locus">Thebr_0976</name>
</gene>
<reference evidence="1 2" key="1">
    <citation type="submission" date="2011-01" db="EMBL/GenBank/DDBJ databases">
        <title>Complete sequence of Thermoanaerobacter brockii finnii Ako-1.</title>
        <authorList>
            <consortium name="US DOE Joint Genome Institute"/>
            <person name="Lucas S."/>
            <person name="Copeland A."/>
            <person name="Lapidus A."/>
            <person name="Cheng J.-F."/>
            <person name="Goodwin L."/>
            <person name="Pitluck S."/>
            <person name="Chertkov O."/>
            <person name="Munk C."/>
            <person name="Detter J.C."/>
            <person name="Han C."/>
            <person name="Tapia R."/>
            <person name="Land M."/>
            <person name="Hauser L."/>
            <person name="Kyrpides N."/>
            <person name="Ivanova N."/>
            <person name="Mikhailova N."/>
            <person name="Pagani I."/>
            <person name="Hemme C.L."/>
            <person name="Woyke T."/>
        </authorList>
    </citation>
    <scope>NUCLEOTIDE SEQUENCE [LARGE SCALE GENOMIC DNA]</scope>
    <source>
        <strain evidence="2">ATCC 43586 / DSM 3389 / AKO-1</strain>
    </source>
</reference>